<protein>
    <submittedName>
        <fullName evidence="2">Uncharacterized protein</fullName>
    </submittedName>
</protein>
<sequence length="146" mass="16434">MSKDFPVPFVLWIGIWDGSQGERWNYALQKDIFNMQQFRAMQQRIGALGTNLAYFKRGYAPYWTNSQSAGGGTLYVKLEDSSRASGGWDAICTPLLQAVLSSTNGPFSQYHQYITGVMINVTQCVYSRICIGLQVGHLKKSSRQYT</sequence>
<dbReference type="SUPFAM" id="SSF55418">
    <property type="entry name" value="eIF4e-like"/>
    <property type="match status" value="1"/>
</dbReference>
<dbReference type="InterPro" id="IPR023398">
    <property type="entry name" value="TIF_eIF4e-like"/>
</dbReference>
<keyword evidence="1" id="KW-1185">Reference proteome</keyword>
<evidence type="ECO:0000313" key="2">
    <source>
        <dbReference type="WBParaSite" id="jg10236"/>
    </source>
</evidence>
<reference evidence="2" key="1">
    <citation type="submission" date="2022-11" db="UniProtKB">
        <authorList>
            <consortium name="WormBaseParasite"/>
        </authorList>
    </citation>
    <scope>IDENTIFICATION</scope>
</reference>
<name>A0A915CML1_9BILA</name>
<dbReference type="Gene3D" id="3.30.760.10">
    <property type="entry name" value="RNA Cap, Translation Initiation Factor Eif4e"/>
    <property type="match status" value="1"/>
</dbReference>
<proteinExistence type="predicted"/>
<dbReference type="WBParaSite" id="jg10236">
    <property type="protein sequence ID" value="jg10236"/>
    <property type="gene ID" value="jg10236"/>
</dbReference>
<organism evidence="1 2">
    <name type="scientific">Ditylenchus dipsaci</name>
    <dbReference type="NCBI Taxonomy" id="166011"/>
    <lineage>
        <taxon>Eukaryota</taxon>
        <taxon>Metazoa</taxon>
        <taxon>Ecdysozoa</taxon>
        <taxon>Nematoda</taxon>
        <taxon>Chromadorea</taxon>
        <taxon>Rhabditida</taxon>
        <taxon>Tylenchina</taxon>
        <taxon>Tylenchomorpha</taxon>
        <taxon>Sphaerularioidea</taxon>
        <taxon>Anguinidae</taxon>
        <taxon>Anguininae</taxon>
        <taxon>Ditylenchus</taxon>
    </lineage>
</organism>
<dbReference type="Proteomes" id="UP000887574">
    <property type="component" value="Unplaced"/>
</dbReference>
<accession>A0A915CML1</accession>
<evidence type="ECO:0000313" key="1">
    <source>
        <dbReference type="Proteomes" id="UP000887574"/>
    </source>
</evidence>
<dbReference type="AlphaFoldDB" id="A0A915CML1"/>